<accession>A0A6A0GT35</accession>
<comment type="function">
    <text evidence="6">Forms chloride channels.</text>
</comment>
<keyword evidence="6" id="KW-0407">Ion channel</keyword>
<dbReference type="GO" id="GO:0005886">
    <property type="term" value="C:plasma membrane"/>
    <property type="evidence" value="ECO:0007669"/>
    <property type="project" value="UniProtKB-SubCell"/>
</dbReference>
<evidence type="ECO:0000256" key="5">
    <source>
        <dbReference type="ARBA" id="ARBA00034769"/>
    </source>
</evidence>
<feature type="transmembrane region" description="Helical" evidence="6">
    <location>
        <begin position="6"/>
        <end position="25"/>
    </location>
</feature>
<dbReference type="PANTHER" id="PTHR10736">
    <property type="entry name" value="BESTROPHIN"/>
    <property type="match status" value="1"/>
</dbReference>
<keyword evidence="6" id="KW-0813">Transport</keyword>
<comment type="caution">
    <text evidence="7">The sequence shown here is derived from an EMBL/GenBank/DDBJ whole genome shotgun (WGS) entry which is preliminary data.</text>
</comment>
<gene>
    <name evidence="7" type="ORF">HAZT_HAZT006174</name>
</gene>
<sequence>MTQGKVVTLAVYTFAICTIMGRQLLDPSRGLKGNSVDMYVPTFTILHFFFYMGWLKVAESLINPFGEDDDDFDTNYLVDRNVQGAYVIVDEMHEEHPELIKDMYFEDVVPAALPFTIASEHFRSNQAANHGSTMAVKIAEPLQEIIEPLIEDKSHRVVHTVVGGLVQENHKEKSLKVGMLIWVTRSSGQSAIATFIRRRKKSFFTRAADKSSPKKSR</sequence>
<protein>
    <recommendedName>
        <fullName evidence="6">Bestrophin homolog</fullName>
    </recommendedName>
</protein>
<dbReference type="AlphaFoldDB" id="A0A6A0GT35"/>
<evidence type="ECO:0000256" key="3">
    <source>
        <dbReference type="ARBA" id="ARBA00022989"/>
    </source>
</evidence>
<feature type="non-terminal residue" evidence="7">
    <location>
        <position position="217"/>
    </location>
</feature>
<name>A0A6A0GT35_HYAAZ</name>
<proteinExistence type="inferred from homology"/>
<keyword evidence="4 6" id="KW-0472">Membrane</keyword>
<evidence type="ECO:0000256" key="4">
    <source>
        <dbReference type="ARBA" id="ARBA00023136"/>
    </source>
</evidence>
<dbReference type="GO" id="GO:0005254">
    <property type="term" value="F:chloride channel activity"/>
    <property type="evidence" value="ECO:0007669"/>
    <property type="project" value="UniProtKB-KW"/>
</dbReference>
<reference evidence="7" key="2">
    <citation type="journal article" date="2018" name="Environ. Sci. Technol.">
        <title>The Toxicogenome of Hyalella azteca: A Model for Sediment Ecotoxicology and Evolutionary Toxicology.</title>
        <authorList>
            <person name="Poynton H.C."/>
            <person name="Hasenbein S."/>
            <person name="Benoit J.B."/>
            <person name="Sepulveda M.S."/>
            <person name="Poelchau M.F."/>
            <person name="Hughes D.S.T."/>
            <person name="Murali S.C."/>
            <person name="Chen S."/>
            <person name="Glastad K.M."/>
            <person name="Goodisman M.A.D."/>
            <person name="Werren J.H."/>
            <person name="Vineis J.H."/>
            <person name="Bowen J.L."/>
            <person name="Friedrich M."/>
            <person name="Jones J."/>
            <person name="Robertson H.M."/>
            <person name="Feyereisen R."/>
            <person name="Mechler-Hickson A."/>
            <person name="Mathers N."/>
            <person name="Lee C.E."/>
            <person name="Colbourne J.K."/>
            <person name="Biales A."/>
            <person name="Johnston J.S."/>
            <person name="Wellborn G.A."/>
            <person name="Rosendale A.J."/>
            <person name="Cridge A.G."/>
            <person name="Munoz-Torres M.C."/>
            <person name="Bain P.A."/>
            <person name="Manny A.R."/>
            <person name="Major K.M."/>
            <person name="Lambert F.N."/>
            <person name="Vulpe C.D."/>
            <person name="Tuck P."/>
            <person name="Blalock B.J."/>
            <person name="Lin Y.Y."/>
            <person name="Smith M.E."/>
            <person name="Ochoa-Acuna H."/>
            <person name="Chen M.M."/>
            <person name="Childers C.P."/>
            <person name="Qu J."/>
            <person name="Dugan S."/>
            <person name="Lee S.L."/>
            <person name="Chao H."/>
            <person name="Dinh H."/>
            <person name="Han Y."/>
            <person name="Doddapaneni H."/>
            <person name="Worley K.C."/>
            <person name="Muzny D.M."/>
            <person name="Gibbs R.A."/>
            <person name="Richards S."/>
        </authorList>
    </citation>
    <scope>NUCLEOTIDE SEQUENCE</scope>
    <source>
        <strain evidence="7">HAZT.00-mixed</strain>
        <tissue evidence="7">Whole organism</tissue>
    </source>
</reference>
<comment type="similarity">
    <text evidence="5 6">Belongs to the anion channel-forming bestrophin (TC 1.A.46) family. Calcium-sensitive chloride channel subfamily.</text>
</comment>
<evidence type="ECO:0000256" key="1">
    <source>
        <dbReference type="ARBA" id="ARBA00004370"/>
    </source>
</evidence>
<organism evidence="7">
    <name type="scientific">Hyalella azteca</name>
    <name type="common">Amphipod</name>
    <dbReference type="NCBI Taxonomy" id="294128"/>
    <lineage>
        <taxon>Eukaryota</taxon>
        <taxon>Metazoa</taxon>
        <taxon>Ecdysozoa</taxon>
        <taxon>Arthropoda</taxon>
        <taxon>Crustacea</taxon>
        <taxon>Multicrustacea</taxon>
        <taxon>Malacostraca</taxon>
        <taxon>Eumalacostraca</taxon>
        <taxon>Peracarida</taxon>
        <taxon>Amphipoda</taxon>
        <taxon>Senticaudata</taxon>
        <taxon>Talitrida</taxon>
        <taxon>Talitroidea</taxon>
        <taxon>Hyalellidae</taxon>
        <taxon>Hyalella</taxon>
    </lineage>
</organism>
<keyword evidence="6" id="KW-0869">Chloride channel</keyword>
<keyword evidence="3 6" id="KW-1133">Transmembrane helix</keyword>
<comment type="subcellular location">
    <subcellularLocation>
        <location evidence="6">Cell membrane</location>
        <topology evidence="6">Multi-pass membrane protein</topology>
    </subcellularLocation>
    <subcellularLocation>
        <location evidence="1">Membrane</location>
    </subcellularLocation>
</comment>
<dbReference type="InterPro" id="IPR021134">
    <property type="entry name" value="Bestrophin-like"/>
</dbReference>
<keyword evidence="6" id="KW-0406">Ion transport</keyword>
<feature type="transmembrane region" description="Helical" evidence="6">
    <location>
        <begin position="37"/>
        <end position="55"/>
    </location>
</feature>
<dbReference type="InterPro" id="IPR000615">
    <property type="entry name" value="Bestrophin"/>
</dbReference>
<evidence type="ECO:0000256" key="6">
    <source>
        <dbReference type="RuleBase" id="RU363126"/>
    </source>
</evidence>
<dbReference type="Pfam" id="PF01062">
    <property type="entry name" value="Bestrophin"/>
    <property type="match status" value="1"/>
</dbReference>
<dbReference type="Proteomes" id="UP000711488">
    <property type="component" value="Unassembled WGS sequence"/>
</dbReference>
<evidence type="ECO:0000256" key="2">
    <source>
        <dbReference type="ARBA" id="ARBA00022692"/>
    </source>
</evidence>
<dbReference type="PANTHER" id="PTHR10736:SF65">
    <property type="entry name" value="BESTROPHIN 1, ISOFORM C-RELATED"/>
    <property type="match status" value="1"/>
</dbReference>
<dbReference type="EMBL" id="JQDR03014886">
    <property type="protein sequence ID" value="KAA0187451.1"/>
    <property type="molecule type" value="Genomic_DNA"/>
</dbReference>
<evidence type="ECO:0000313" key="7">
    <source>
        <dbReference type="EMBL" id="KAA0187451.1"/>
    </source>
</evidence>
<dbReference type="GO" id="GO:0034707">
    <property type="term" value="C:chloride channel complex"/>
    <property type="evidence" value="ECO:0007669"/>
    <property type="project" value="UniProtKB-KW"/>
</dbReference>
<reference evidence="7" key="3">
    <citation type="submission" date="2019-06" db="EMBL/GenBank/DDBJ databases">
        <authorList>
            <person name="Poynton C."/>
            <person name="Hasenbein S."/>
            <person name="Benoit J.B."/>
            <person name="Sepulveda M.S."/>
            <person name="Poelchau M.F."/>
            <person name="Murali S.C."/>
            <person name="Chen S."/>
            <person name="Glastad K.M."/>
            <person name="Werren J.H."/>
            <person name="Vineis J.H."/>
            <person name="Bowen J.L."/>
            <person name="Friedrich M."/>
            <person name="Jones J."/>
            <person name="Robertson H.M."/>
            <person name="Feyereisen R."/>
            <person name="Mechler-Hickson A."/>
            <person name="Mathers N."/>
            <person name="Lee C.E."/>
            <person name="Colbourne J.K."/>
            <person name="Biales A."/>
            <person name="Johnston J.S."/>
            <person name="Wellborn G.A."/>
            <person name="Rosendale A.J."/>
            <person name="Cridge A.G."/>
            <person name="Munoz-Torres M.C."/>
            <person name="Bain P.A."/>
            <person name="Manny A.R."/>
            <person name="Major K.M."/>
            <person name="Lambert F.N."/>
            <person name="Vulpe C.D."/>
            <person name="Tuck P."/>
            <person name="Blalock B.J."/>
            <person name="Lin Y.-Y."/>
            <person name="Smith M.E."/>
            <person name="Ochoa-Acuna H."/>
            <person name="Chen M.-J.M."/>
            <person name="Childers C.P."/>
            <person name="Qu J."/>
            <person name="Dugan S."/>
            <person name="Lee S.L."/>
            <person name="Chao H."/>
            <person name="Dinh H."/>
            <person name="Han Y."/>
            <person name="Doddapaneni H."/>
            <person name="Worley K.C."/>
            <person name="Muzny D.M."/>
            <person name="Gibbs R.A."/>
            <person name="Richards S."/>
        </authorList>
    </citation>
    <scope>NUCLEOTIDE SEQUENCE</scope>
    <source>
        <strain evidence="7">HAZT.00-mixed</strain>
        <tissue evidence="7">Whole organism</tissue>
    </source>
</reference>
<reference evidence="7" key="1">
    <citation type="submission" date="2014-08" db="EMBL/GenBank/DDBJ databases">
        <authorList>
            <person name="Murali S."/>
            <person name="Richards S."/>
            <person name="Bandaranaike D."/>
            <person name="Bellair M."/>
            <person name="Blankenburg K."/>
            <person name="Chao H."/>
            <person name="Dinh H."/>
            <person name="Doddapaneni H."/>
            <person name="Dugan-Rocha S."/>
            <person name="Elkadiri S."/>
            <person name="Gnanaolivu R."/>
            <person name="Hughes D."/>
            <person name="Lee S."/>
            <person name="Li M."/>
            <person name="Ming W."/>
            <person name="Munidasa M."/>
            <person name="Muniz J."/>
            <person name="Nguyen L."/>
            <person name="Osuji N."/>
            <person name="Pu L.-L."/>
            <person name="Puazo M."/>
            <person name="Skinner E."/>
            <person name="Qu C."/>
            <person name="Quiroz J."/>
            <person name="Raj R."/>
            <person name="Weissenberger G."/>
            <person name="Xin Y."/>
            <person name="Zou X."/>
            <person name="Han Y."/>
            <person name="Worley K."/>
            <person name="Muzny D."/>
            <person name="Gibbs R."/>
        </authorList>
    </citation>
    <scope>NUCLEOTIDE SEQUENCE</scope>
    <source>
        <strain evidence="7">HAZT.00-mixed</strain>
        <tissue evidence="7">Whole organism</tissue>
    </source>
</reference>
<keyword evidence="2 6" id="KW-0812">Transmembrane</keyword>
<keyword evidence="6" id="KW-0868">Chloride</keyword>
<keyword evidence="6" id="KW-1003">Cell membrane</keyword>